<dbReference type="Gene3D" id="3.90.1170.40">
    <property type="entry name" value="Molybdopterin biosynthesis MoaE subunit"/>
    <property type="match status" value="1"/>
</dbReference>
<evidence type="ECO:0000256" key="7">
    <source>
        <dbReference type="ARBA" id="ARBA00026066"/>
    </source>
</evidence>
<dbReference type="PANTHER" id="PTHR23404">
    <property type="entry name" value="MOLYBDOPTERIN SYNTHASE RELATED"/>
    <property type="match status" value="1"/>
</dbReference>
<comment type="pathway">
    <text evidence="1">Cofactor biosynthesis; molybdopterin biosynthesis.</text>
</comment>
<evidence type="ECO:0000313" key="14">
    <source>
        <dbReference type="Proteomes" id="UP000075360"/>
    </source>
</evidence>
<name>A0A149U0W0_9PROT</name>
<evidence type="ECO:0000256" key="1">
    <source>
        <dbReference type="ARBA" id="ARBA00005046"/>
    </source>
</evidence>
<evidence type="ECO:0000256" key="9">
    <source>
        <dbReference type="ARBA" id="ARBA00030407"/>
    </source>
</evidence>
<comment type="caution">
    <text evidence="13">The sequence shown here is derived from an EMBL/GenBank/DDBJ whole genome shotgun (WGS) entry which is preliminary data.</text>
</comment>
<keyword evidence="5" id="KW-0501">Molybdenum cofactor biosynthesis</keyword>
<evidence type="ECO:0000256" key="4">
    <source>
        <dbReference type="ARBA" id="ARBA00013858"/>
    </source>
</evidence>
<evidence type="ECO:0000256" key="11">
    <source>
        <dbReference type="ARBA" id="ARBA00032474"/>
    </source>
</evidence>
<dbReference type="UniPathway" id="UPA00344"/>
<gene>
    <name evidence="13" type="ORF">AD948_09485</name>
</gene>
<dbReference type="GO" id="GO:0006777">
    <property type="term" value="P:Mo-molybdopterin cofactor biosynthetic process"/>
    <property type="evidence" value="ECO:0007669"/>
    <property type="project" value="UniProtKB-KW"/>
</dbReference>
<evidence type="ECO:0000256" key="3">
    <source>
        <dbReference type="ARBA" id="ARBA00011950"/>
    </source>
</evidence>
<evidence type="ECO:0000256" key="12">
    <source>
        <dbReference type="ARBA" id="ARBA00049878"/>
    </source>
</evidence>
<dbReference type="SUPFAM" id="SSF54690">
    <property type="entry name" value="Molybdopterin synthase subunit MoaE"/>
    <property type="match status" value="1"/>
</dbReference>
<evidence type="ECO:0000256" key="10">
    <source>
        <dbReference type="ARBA" id="ARBA00030781"/>
    </source>
</evidence>
<dbReference type="InterPro" id="IPR036563">
    <property type="entry name" value="MoaE_sf"/>
</dbReference>
<accession>A0A149U0W0</accession>
<evidence type="ECO:0000256" key="5">
    <source>
        <dbReference type="ARBA" id="ARBA00023150"/>
    </source>
</evidence>
<comment type="similarity">
    <text evidence="2">Belongs to the MoaE family.</text>
</comment>
<dbReference type="GO" id="GO:0030366">
    <property type="term" value="F:molybdopterin synthase activity"/>
    <property type="evidence" value="ECO:0007669"/>
    <property type="project" value="UniProtKB-EC"/>
</dbReference>
<evidence type="ECO:0000256" key="6">
    <source>
        <dbReference type="ARBA" id="ARBA00025448"/>
    </source>
</evidence>
<dbReference type="EMBL" id="LHZU01000132">
    <property type="protein sequence ID" value="KXV59115.1"/>
    <property type="molecule type" value="Genomic_DNA"/>
</dbReference>
<dbReference type="RefSeq" id="WP_039904161.1">
    <property type="nucleotide sequence ID" value="NZ_LHZU01000132.1"/>
</dbReference>
<dbReference type="InterPro" id="IPR003448">
    <property type="entry name" value="Mopterin_biosynth_MoaE"/>
</dbReference>
<dbReference type="Proteomes" id="UP000075360">
    <property type="component" value="Unassembled WGS sequence"/>
</dbReference>
<evidence type="ECO:0000313" key="13">
    <source>
        <dbReference type="EMBL" id="KXV59115.1"/>
    </source>
</evidence>
<evidence type="ECO:0000256" key="2">
    <source>
        <dbReference type="ARBA" id="ARBA00005426"/>
    </source>
</evidence>
<dbReference type="Pfam" id="PF02391">
    <property type="entry name" value="MoaE"/>
    <property type="match status" value="1"/>
</dbReference>
<dbReference type="EC" id="2.8.1.12" evidence="3"/>
<dbReference type="AlphaFoldDB" id="A0A149U0W0"/>
<evidence type="ECO:0000256" key="8">
    <source>
        <dbReference type="ARBA" id="ARBA00029745"/>
    </source>
</evidence>
<organism evidence="13 14">
    <name type="scientific">Acetobacter senegalensis</name>
    <dbReference type="NCBI Taxonomy" id="446692"/>
    <lineage>
        <taxon>Bacteria</taxon>
        <taxon>Pseudomonadati</taxon>
        <taxon>Pseudomonadota</taxon>
        <taxon>Alphaproteobacteria</taxon>
        <taxon>Acetobacterales</taxon>
        <taxon>Acetobacteraceae</taxon>
        <taxon>Acetobacter</taxon>
    </lineage>
</organism>
<proteinExistence type="inferred from homology"/>
<comment type="subunit">
    <text evidence="7">Heterotetramer of 2 MoaD subunits and 2 MoaE subunits. Also stable as homodimer. The enzyme changes between these two forms during catalysis.</text>
</comment>
<comment type="catalytic activity">
    <reaction evidence="12">
        <text>2 [molybdopterin-synthase sulfur-carrier protein]-C-terminal-Gly-aminoethanethioate + cyclic pyranopterin phosphate + H2O = molybdopterin + 2 [molybdopterin-synthase sulfur-carrier protein]-C-terminal Gly-Gly + 2 H(+)</text>
        <dbReference type="Rhea" id="RHEA:26333"/>
        <dbReference type="Rhea" id="RHEA-COMP:12202"/>
        <dbReference type="Rhea" id="RHEA-COMP:19907"/>
        <dbReference type="ChEBI" id="CHEBI:15377"/>
        <dbReference type="ChEBI" id="CHEBI:15378"/>
        <dbReference type="ChEBI" id="CHEBI:58698"/>
        <dbReference type="ChEBI" id="CHEBI:59648"/>
        <dbReference type="ChEBI" id="CHEBI:90778"/>
        <dbReference type="ChEBI" id="CHEBI:232372"/>
        <dbReference type="EC" id="2.8.1.12"/>
    </reaction>
</comment>
<sequence length="150" mass="16286">MMIRVLVQTDAFDLGGEMARLSHISDSVGGISVFMGQVRGQGDGLESLTLEHYPGMTEKVLIGLAEEATARFSLLGCTVIHRVGTMRVGEPIVFVGTASGHRAEALQATAFLIDRLKTGAPFWKCERFTDGRTTWVEAREADDDAAALWD</sequence>
<dbReference type="OrthoDB" id="9803224at2"/>
<dbReference type="PATRIC" id="fig|446692.4.peg.598"/>
<dbReference type="CDD" id="cd00756">
    <property type="entry name" value="MoaE"/>
    <property type="match status" value="1"/>
</dbReference>
<reference evidence="13 14" key="1">
    <citation type="submission" date="2015-06" db="EMBL/GenBank/DDBJ databases">
        <title>Improved classification and identification of acetic acid bacteria using matrix-assisted laser desorption/ionization time-of-flight mass spectrometry; Gluconobacter nephelii and Gluconobacter uchimurae are later heterotypic synonyms of Gluconobacter japonicus and Gluconobacter oxydans, respectively.</title>
        <authorList>
            <person name="Li L."/>
            <person name="Cleenwerck I."/>
            <person name="De Vuyst L."/>
            <person name="Vandamme P."/>
        </authorList>
    </citation>
    <scope>NUCLEOTIDE SEQUENCE [LARGE SCALE GENOMIC DNA]</scope>
    <source>
        <strain evidence="13 14">LMG 23690</strain>
    </source>
</reference>
<protein>
    <recommendedName>
        <fullName evidence="4">Molybdopterin synthase catalytic subunit</fullName>
        <ecNumber evidence="3">2.8.1.12</ecNumber>
    </recommendedName>
    <alternativeName>
        <fullName evidence="10">MPT synthase subunit 2</fullName>
    </alternativeName>
    <alternativeName>
        <fullName evidence="8">Molybdenum cofactor biosynthesis protein E</fullName>
    </alternativeName>
    <alternativeName>
        <fullName evidence="9">Molybdopterin-converting factor large subunit</fullName>
    </alternativeName>
    <alternativeName>
        <fullName evidence="11">Molybdopterin-converting factor subunit 2</fullName>
    </alternativeName>
</protein>
<comment type="function">
    <text evidence="6">Converts molybdopterin precursor Z into molybdopterin. This requires the incorporation of two sulfur atoms into precursor Z to generate a dithiolene group. The sulfur is provided by MoaD.</text>
</comment>